<dbReference type="InterPro" id="IPR006909">
    <property type="entry name" value="Rad21/Rec8_C_eu"/>
</dbReference>
<evidence type="ECO:0000256" key="4">
    <source>
        <dbReference type="SAM" id="MobiDB-lite"/>
    </source>
</evidence>
<dbReference type="InterPro" id="IPR039781">
    <property type="entry name" value="Rad21/Rec8-like"/>
</dbReference>
<dbReference type="GO" id="GO:0030892">
    <property type="term" value="C:mitotic cohesin complex"/>
    <property type="evidence" value="ECO:0007669"/>
    <property type="project" value="EnsemblFungi"/>
</dbReference>
<feature type="compositionally biased region" description="Basic and acidic residues" evidence="4">
    <location>
        <begin position="227"/>
        <end position="236"/>
    </location>
</feature>
<organism evidence="7 8">
    <name type="scientific">Tetrapisispora phaffii (strain ATCC 24235 / CBS 4417 / NBRC 1672 / NRRL Y-8282 / UCD 70-5)</name>
    <name type="common">Yeast</name>
    <name type="synonym">Fabospora phaffii</name>
    <dbReference type="NCBI Taxonomy" id="1071381"/>
    <lineage>
        <taxon>Eukaryota</taxon>
        <taxon>Fungi</taxon>
        <taxon>Dikarya</taxon>
        <taxon>Ascomycota</taxon>
        <taxon>Saccharomycotina</taxon>
        <taxon>Saccharomycetes</taxon>
        <taxon>Saccharomycetales</taxon>
        <taxon>Saccharomycetaceae</taxon>
        <taxon>Tetrapisispora</taxon>
    </lineage>
</organism>
<dbReference type="CDD" id="cd21791">
    <property type="entry name" value="Rad21_Rec8_M_ScScc1p-like"/>
    <property type="match status" value="1"/>
</dbReference>
<dbReference type="Pfam" id="PF04824">
    <property type="entry name" value="Rad21_Rec8"/>
    <property type="match status" value="1"/>
</dbReference>
<dbReference type="AlphaFoldDB" id="G8BNP6"/>
<evidence type="ECO:0000256" key="2">
    <source>
        <dbReference type="ARBA" id="ARBA00009870"/>
    </source>
</evidence>
<dbReference type="GO" id="GO:0000794">
    <property type="term" value="C:condensed nuclear chromosome"/>
    <property type="evidence" value="ECO:0007669"/>
    <property type="project" value="EnsemblFungi"/>
</dbReference>
<dbReference type="GO" id="GO:0005739">
    <property type="term" value="C:mitochondrion"/>
    <property type="evidence" value="ECO:0007669"/>
    <property type="project" value="EnsemblFungi"/>
</dbReference>
<feature type="domain" description="Rad21/Rec8-like protein C-terminal eukaryotic" evidence="5">
    <location>
        <begin position="581"/>
        <end position="616"/>
    </location>
</feature>
<evidence type="ECO:0000256" key="1">
    <source>
        <dbReference type="ARBA" id="ARBA00004123"/>
    </source>
</evidence>
<dbReference type="GO" id="GO:0007076">
    <property type="term" value="P:mitotic chromosome condensation"/>
    <property type="evidence" value="ECO:0007669"/>
    <property type="project" value="EnsemblFungi"/>
</dbReference>
<dbReference type="EMBL" id="HE612856">
    <property type="protein sequence ID" value="CCE61524.1"/>
    <property type="molecule type" value="Genomic_DNA"/>
</dbReference>
<dbReference type="Pfam" id="PF04825">
    <property type="entry name" value="Rad21_Rec8_N"/>
    <property type="match status" value="1"/>
</dbReference>
<dbReference type="OMA" id="IWLASNM"/>
<dbReference type="GO" id="GO:0003682">
    <property type="term" value="F:chromatin binding"/>
    <property type="evidence" value="ECO:0007669"/>
    <property type="project" value="EnsemblFungi"/>
</dbReference>
<dbReference type="eggNOG" id="KOG1213">
    <property type="taxonomic scope" value="Eukaryota"/>
</dbReference>
<dbReference type="GO" id="GO:0006915">
    <property type="term" value="P:apoptotic process"/>
    <property type="evidence" value="ECO:0007669"/>
    <property type="project" value="EnsemblFungi"/>
</dbReference>
<dbReference type="GO" id="GO:0019901">
    <property type="term" value="F:protein kinase binding"/>
    <property type="evidence" value="ECO:0007669"/>
    <property type="project" value="EnsemblFungi"/>
</dbReference>
<keyword evidence="3" id="KW-0539">Nucleus</keyword>
<evidence type="ECO:0000256" key="3">
    <source>
        <dbReference type="ARBA" id="ARBA00023242"/>
    </source>
</evidence>
<evidence type="ECO:0008006" key="9">
    <source>
        <dbReference type="Google" id="ProtNLM"/>
    </source>
</evidence>
<comment type="similarity">
    <text evidence="2">Belongs to the rad21 family.</text>
</comment>
<dbReference type="GO" id="GO:0000086">
    <property type="term" value="P:G2/M transition of mitotic cell cycle"/>
    <property type="evidence" value="ECO:0007669"/>
    <property type="project" value="EnsemblFungi"/>
</dbReference>
<dbReference type="PANTHER" id="PTHR12585:SF69">
    <property type="entry name" value="FI11703P"/>
    <property type="match status" value="1"/>
</dbReference>
<feature type="compositionally biased region" description="Polar residues" evidence="4">
    <location>
        <begin position="356"/>
        <end position="365"/>
    </location>
</feature>
<evidence type="ECO:0000259" key="6">
    <source>
        <dbReference type="Pfam" id="PF04825"/>
    </source>
</evidence>
<dbReference type="InterPro" id="IPR036390">
    <property type="entry name" value="WH_DNA-bd_sf"/>
</dbReference>
<accession>G8BNP6</accession>
<dbReference type="RefSeq" id="XP_003683958.1">
    <property type="nucleotide sequence ID" value="XM_003683910.1"/>
</dbReference>
<proteinExistence type="inferred from homology"/>
<gene>
    <name evidence="7" type="primary">TPHA0A04510</name>
    <name evidence="7" type="ordered locus">TPHA_0A04510</name>
</gene>
<dbReference type="OrthoDB" id="10071381at2759"/>
<dbReference type="InterPro" id="IPR006910">
    <property type="entry name" value="Rad21_Rec8_N"/>
</dbReference>
<dbReference type="Proteomes" id="UP000005666">
    <property type="component" value="Chromosome 1"/>
</dbReference>
<feature type="region of interest" description="Disordered" evidence="4">
    <location>
        <begin position="227"/>
        <end position="257"/>
    </location>
</feature>
<evidence type="ECO:0000259" key="5">
    <source>
        <dbReference type="Pfam" id="PF04824"/>
    </source>
</evidence>
<dbReference type="PANTHER" id="PTHR12585">
    <property type="entry name" value="SCC1 / RAD21 FAMILY MEMBER"/>
    <property type="match status" value="1"/>
</dbReference>
<dbReference type="GO" id="GO:1990414">
    <property type="term" value="P:replication-born double-strand break repair via sister chromatid exchange"/>
    <property type="evidence" value="ECO:0007669"/>
    <property type="project" value="EnsemblFungi"/>
</dbReference>
<evidence type="ECO:0000313" key="8">
    <source>
        <dbReference type="Proteomes" id="UP000005666"/>
    </source>
</evidence>
<dbReference type="Gene3D" id="1.10.10.580">
    <property type="entry name" value="Structural maintenance of chromosome 1. Chain E"/>
    <property type="match status" value="1"/>
</dbReference>
<feature type="region of interest" description="Disordered" evidence="4">
    <location>
        <begin position="349"/>
        <end position="369"/>
    </location>
</feature>
<evidence type="ECO:0000313" key="7">
    <source>
        <dbReference type="EMBL" id="CCE61524.1"/>
    </source>
</evidence>
<protein>
    <recommendedName>
        <fullName evidence="9">Rad21/Rec8-like protein N-terminal domain-containing protein</fullName>
    </recommendedName>
</protein>
<comment type="subcellular location">
    <subcellularLocation>
        <location evidence="1">Nucleus</location>
    </subcellularLocation>
</comment>
<dbReference type="STRING" id="1071381.G8BNP6"/>
<dbReference type="KEGG" id="tpf:TPHA_0A04510"/>
<dbReference type="GeneID" id="11532208"/>
<dbReference type="SUPFAM" id="SSF46785">
    <property type="entry name" value="Winged helix' DNA-binding domain"/>
    <property type="match status" value="1"/>
</dbReference>
<dbReference type="InterPro" id="IPR023093">
    <property type="entry name" value="ScpA-like_C"/>
</dbReference>
<feature type="domain" description="Rad21/Rec8-like protein N-terminal" evidence="6">
    <location>
        <begin position="10"/>
        <end position="122"/>
    </location>
</feature>
<dbReference type="HOGENOM" id="CLU_462364_0_0_1"/>
<keyword evidence="8" id="KW-1185">Reference proteome</keyword>
<name>G8BNP6_TETPH</name>
<sequence length="627" mass="70516">MSTPYSTTIQLSTKSGPLAQIWLASNMSNISRGSILQTNITESVGEIAKISGLKNFNDNLNNDEESISNITLRTSGELLQGIVRVYSKQATFLLSDIKDALIKISSLFKSNQRISMTLSKENTIARIDQLFLQDQVTENDVLSTPGLEFLNETTIPEGLNTNDINDNNSMQRKVTGAALDNNFTNNNSNMAWDTSIEIGRRFNPDNDLENYHSSALDLDFDLYEENHDNMTSDKNNDTGSKSGSWIEGTGSHLSQNSRLDTDIEKRSHLIHDSDFALDSENVGINDDVDWDLGITESNGKPNDNNDNNLDRSIELGRRASIASQVEQPTDFGFDLDIGKDLIAEEELMAEEEEDNLSNSEKSRLNSIKKQKPLKHSELTNARKLVEDVEIELKDEIVRRDNSDEETAMPTNYDQSSSKAYLERMTEKRLNDDIVQSLNYIPSSIVKNYIQFDSKRFKLNNENENDLDMNLSFVEDDMISASVIENNDVVSNDDNEDESDHLLQLNADLSYPETDVSADNLIITMHDDAKVKLVSGEVVSKNTTEMAELLRNQFIDNDKLSFGDLLRSNHNKKFDDSNIPISKHEASKDFFEMLSLATAGCVDLHQDETFGSINIQSRSPLYEKFVEA</sequence>
<reference evidence="7 8" key="1">
    <citation type="journal article" date="2011" name="Proc. Natl. Acad. Sci. U.S.A.">
        <title>Evolutionary erosion of yeast sex chromosomes by mating-type switching accidents.</title>
        <authorList>
            <person name="Gordon J.L."/>
            <person name="Armisen D."/>
            <person name="Proux-Wera E."/>
            <person name="Oheigeartaigh S.S."/>
            <person name="Byrne K.P."/>
            <person name="Wolfe K.H."/>
        </authorList>
    </citation>
    <scope>NUCLEOTIDE SEQUENCE [LARGE SCALE GENOMIC DNA]</scope>
    <source>
        <strain evidence="8">ATCC 24235 / CBS 4417 / NBRC 1672 / NRRL Y-8282 / UCD 70-5</strain>
    </source>
</reference>
<dbReference type="GO" id="GO:0034087">
    <property type="term" value="P:establishment of mitotic sister chromatid cohesion"/>
    <property type="evidence" value="ECO:0007669"/>
    <property type="project" value="EnsemblFungi"/>
</dbReference>